<evidence type="ECO:0000313" key="5">
    <source>
        <dbReference type="EMBL" id="CAG8776966.1"/>
    </source>
</evidence>
<keyword evidence="3" id="KW-0812">Transmembrane</keyword>
<proteinExistence type="predicted"/>
<evidence type="ECO:0000313" key="6">
    <source>
        <dbReference type="Proteomes" id="UP000789901"/>
    </source>
</evidence>
<dbReference type="Gene3D" id="3.40.50.300">
    <property type="entry name" value="P-loop containing nucleotide triphosphate hydrolases"/>
    <property type="match status" value="1"/>
</dbReference>
<keyword evidence="3" id="KW-0472">Membrane</keyword>
<gene>
    <name evidence="5" type="ORF">GMARGA_LOCUS19200</name>
</gene>
<name>A0ABN7VIW4_GIGMA</name>
<feature type="transmembrane region" description="Helical" evidence="3">
    <location>
        <begin position="17"/>
        <end position="36"/>
    </location>
</feature>
<evidence type="ECO:0000259" key="4">
    <source>
        <dbReference type="Pfam" id="PF00004"/>
    </source>
</evidence>
<keyword evidence="3" id="KW-1133">Transmembrane helix</keyword>
<protein>
    <submittedName>
        <fullName evidence="5">6487_t:CDS:1</fullName>
    </submittedName>
</protein>
<feature type="region of interest" description="Disordered" evidence="2">
    <location>
        <begin position="83"/>
        <end position="116"/>
    </location>
</feature>
<dbReference type="InterPro" id="IPR003959">
    <property type="entry name" value="ATPase_AAA_core"/>
</dbReference>
<evidence type="ECO:0000256" key="1">
    <source>
        <dbReference type="SAM" id="Coils"/>
    </source>
</evidence>
<feature type="compositionally biased region" description="Basic and acidic residues" evidence="2">
    <location>
        <begin position="102"/>
        <end position="113"/>
    </location>
</feature>
<feature type="coiled-coil region" evidence="1">
    <location>
        <begin position="406"/>
        <end position="454"/>
    </location>
</feature>
<dbReference type="Proteomes" id="UP000789901">
    <property type="component" value="Unassembled WGS sequence"/>
</dbReference>
<evidence type="ECO:0000256" key="3">
    <source>
        <dbReference type="SAM" id="Phobius"/>
    </source>
</evidence>
<dbReference type="SUPFAM" id="SSF52540">
    <property type="entry name" value="P-loop containing nucleoside triphosphate hydrolases"/>
    <property type="match status" value="1"/>
</dbReference>
<accession>A0ABN7VIW4</accession>
<organism evidence="5 6">
    <name type="scientific">Gigaspora margarita</name>
    <dbReference type="NCBI Taxonomy" id="4874"/>
    <lineage>
        <taxon>Eukaryota</taxon>
        <taxon>Fungi</taxon>
        <taxon>Fungi incertae sedis</taxon>
        <taxon>Mucoromycota</taxon>
        <taxon>Glomeromycotina</taxon>
        <taxon>Glomeromycetes</taxon>
        <taxon>Diversisporales</taxon>
        <taxon>Gigasporaceae</taxon>
        <taxon>Gigaspora</taxon>
    </lineage>
</organism>
<keyword evidence="6" id="KW-1185">Reference proteome</keyword>
<dbReference type="EMBL" id="CAJVQB010015846">
    <property type="protein sequence ID" value="CAG8776966.1"/>
    <property type="molecule type" value="Genomic_DNA"/>
</dbReference>
<keyword evidence="1" id="KW-0175">Coiled coil</keyword>
<reference evidence="5 6" key="1">
    <citation type="submission" date="2021-06" db="EMBL/GenBank/DDBJ databases">
        <authorList>
            <person name="Kallberg Y."/>
            <person name="Tangrot J."/>
            <person name="Rosling A."/>
        </authorList>
    </citation>
    <scope>NUCLEOTIDE SEQUENCE [LARGE SCALE GENOMIC DNA]</scope>
    <source>
        <strain evidence="5 6">120-4 pot B 10/14</strain>
    </source>
</reference>
<dbReference type="InterPro" id="IPR027417">
    <property type="entry name" value="P-loop_NTPase"/>
</dbReference>
<sequence>MVKIFGKELEKEQEQQLKYLVLILLLGAGFYFFVYLPEQQKKQLEMEIQSDINLLQNLQSAEYTDDYLATDKDKYDSKVAEQGIEKSKQQKKAKANAYSDPSRGKPDESKKDNNALFFGTEGTGKTSIVRKLTYETDCYPMIEVKGSTLSPNKLDSDIGIAPLEKFIFTICDIEHTLEDDYNFKREKNGEVRFILFVDEADLVSRESRYFDPIKLAFLKECMEQRAVYRPGRLSNPLDFSWTLGDFVRYSRKAGITNQFPSHWIENPVLNKEDNKFINNYETQKILKEEKEFDDKGGEVIKKKDTGQLQHFDGKFVSPKPPKIEDIVEKTIAKVDETLAIRLEEKKYLQEEETLLGTIAGVCAAPFTGGASLGVVAACGGLGFVGGKVAESAFDGGGDDNSTQQLLEQQKLQNEQFNTMMKQNREELEKIRKEREKKEKKIKDNQKELDILKSKEQEELTTYLHKKYFQNIQVG</sequence>
<comment type="caution">
    <text evidence="5">The sequence shown here is derived from an EMBL/GenBank/DDBJ whole genome shotgun (WGS) entry which is preliminary data.</text>
</comment>
<evidence type="ECO:0000256" key="2">
    <source>
        <dbReference type="SAM" id="MobiDB-lite"/>
    </source>
</evidence>
<feature type="domain" description="ATPase AAA-type core" evidence="4">
    <location>
        <begin position="116"/>
        <end position="207"/>
    </location>
</feature>
<dbReference type="Pfam" id="PF00004">
    <property type="entry name" value="AAA"/>
    <property type="match status" value="1"/>
</dbReference>